<gene>
    <name evidence="3" type="ORF">AsAng_0057430</name>
</gene>
<proteinExistence type="predicted"/>
<feature type="transmembrane region" description="Helical" evidence="1">
    <location>
        <begin position="82"/>
        <end position="101"/>
    </location>
</feature>
<accession>A0A916DW08</accession>
<dbReference type="Proteomes" id="UP001060919">
    <property type="component" value="Chromosome"/>
</dbReference>
<feature type="domain" description="Fatty acid desaturase" evidence="2">
    <location>
        <begin position="41"/>
        <end position="259"/>
    </location>
</feature>
<protein>
    <submittedName>
        <fullName evidence="3">Fatty acid desaturase</fullName>
    </submittedName>
</protein>
<dbReference type="GO" id="GO:0006629">
    <property type="term" value="P:lipid metabolic process"/>
    <property type="evidence" value="ECO:0007669"/>
    <property type="project" value="InterPro"/>
</dbReference>
<dbReference type="AlphaFoldDB" id="A0A916DW08"/>
<dbReference type="PANTHER" id="PTHR36459">
    <property type="entry name" value="ORF"/>
    <property type="match status" value="1"/>
</dbReference>
<keyword evidence="1" id="KW-1133">Transmembrane helix</keyword>
<feature type="transmembrane region" description="Helical" evidence="1">
    <location>
        <begin position="38"/>
        <end position="62"/>
    </location>
</feature>
<evidence type="ECO:0000313" key="3">
    <source>
        <dbReference type="EMBL" id="BDS14961.1"/>
    </source>
</evidence>
<organism evidence="3 4">
    <name type="scientific">Aureispira anguillae</name>
    <dbReference type="NCBI Taxonomy" id="2864201"/>
    <lineage>
        <taxon>Bacteria</taxon>
        <taxon>Pseudomonadati</taxon>
        <taxon>Bacteroidota</taxon>
        <taxon>Saprospiria</taxon>
        <taxon>Saprospirales</taxon>
        <taxon>Saprospiraceae</taxon>
        <taxon>Aureispira</taxon>
    </lineage>
</organism>
<keyword evidence="1" id="KW-0812">Transmembrane</keyword>
<dbReference type="Pfam" id="PF00487">
    <property type="entry name" value="FA_desaturase"/>
    <property type="match status" value="1"/>
</dbReference>
<dbReference type="EMBL" id="AP026867">
    <property type="protein sequence ID" value="BDS14961.1"/>
    <property type="molecule type" value="Genomic_DNA"/>
</dbReference>
<dbReference type="InterPro" id="IPR005804">
    <property type="entry name" value="FA_desaturase_dom"/>
</dbReference>
<reference evidence="3" key="1">
    <citation type="submission" date="2022-09" db="EMBL/GenBank/DDBJ databases">
        <title>Aureispira anguillicida sp. nov., isolated from Leptocephalus of Japanese eel Anguilla japonica.</title>
        <authorList>
            <person name="Yuasa K."/>
            <person name="Mekata T."/>
            <person name="Ikunari K."/>
        </authorList>
    </citation>
    <scope>NUCLEOTIDE SEQUENCE</scope>
    <source>
        <strain evidence="3">EL160426</strain>
    </source>
</reference>
<keyword evidence="1" id="KW-0472">Membrane</keyword>
<feature type="transmembrane region" description="Helical" evidence="1">
    <location>
        <begin position="121"/>
        <end position="140"/>
    </location>
</feature>
<feature type="transmembrane region" description="Helical" evidence="1">
    <location>
        <begin position="161"/>
        <end position="178"/>
    </location>
</feature>
<evidence type="ECO:0000313" key="4">
    <source>
        <dbReference type="Proteomes" id="UP001060919"/>
    </source>
</evidence>
<sequence>MSTSLLRYKADSRTLAFVVSYYLLAYGGFFLFDYFYESSFWTILIPLCIATCVVCFSTAVIIHNTVHAPIFVKKSHNKIMQYVLSFCYGYSVSAFVPGHNFSHHKELETPKDVMRTSKARFKWHLLNQLFFFFLITSGALKFELKWAAKMKKEKPEWYRQWLLESILVNVLKIGVLFINLPAAILFIWIPHFYALWALMGVNLWQHDGCDPNHKYNHSRTFTGKIMNWFCFNNGYHGAHHDRPSLHWSLLPAYHDRYIEPYIHPNLSVDNMPKYFWKAYIYPGKRINYDGTPYVLAPKVADQDWTEDIFMGDRSHKFDFGAESASVEEMLQITEVVEKEVNEEFHSVV</sequence>
<feature type="transmembrane region" description="Helical" evidence="1">
    <location>
        <begin position="12"/>
        <end position="32"/>
    </location>
</feature>
<dbReference type="PANTHER" id="PTHR36459:SF1">
    <property type="entry name" value="FATTY ACID DESATURASE DOMAIN-CONTAINING PROTEIN-RELATED"/>
    <property type="match status" value="1"/>
</dbReference>
<evidence type="ECO:0000256" key="1">
    <source>
        <dbReference type="SAM" id="Phobius"/>
    </source>
</evidence>
<keyword evidence="4" id="KW-1185">Reference proteome</keyword>
<evidence type="ECO:0000259" key="2">
    <source>
        <dbReference type="Pfam" id="PF00487"/>
    </source>
</evidence>
<name>A0A916DW08_9BACT</name>
<dbReference type="RefSeq" id="WP_264790155.1">
    <property type="nucleotide sequence ID" value="NZ_AP026867.1"/>
</dbReference>
<dbReference type="KEGG" id="aup:AsAng_0057430"/>